<keyword evidence="3" id="KW-0805">Transcription regulation</keyword>
<dbReference type="Pfam" id="PF00172">
    <property type="entry name" value="Zn_clus"/>
    <property type="match status" value="1"/>
</dbReference>
<dbReference type="GeneID" id="35599448"/>
<feature type="domain" description="Zn(2)-C6 fungal-type" evidence="7">
    <location>
        <begin position="22"/>
        <end position="52"/>
    </location>
</feature>
<keyword evidence="4" id="KW-0238">DNA-binding</keyword>
<organism evidence="8 9">
    <name type="scientific">Ramularia collo-cygni</name>
    <dbReference type="NCBI Taxonomy" id="112498"/>
    <lineage>
        <taxon>Eukaryota</taxon>
        <taxon>Fungi</taxon>
        <taxon>Dikarya</taxon>
        <taxon>Ascomycota</taxon>
        <taxon>Pezizomycotina</taxon>
        <taxon>Dothideomycetes</taxon>
        <taxon>Dothideomycetidae</taxon>
        <taxon>Mycosphaerellales</taxon>
        <taxon>Mycosphaerellaceae</taxon>
        <taxon>Ramularia</taxon>
    </lineage>
</organism>
<evidence type="ECO:0000256" key="6">
    <source>
        <dbReference type="ARBA" id="ARBA00023242"/>
    </source>
</evidence>
<evidence type="ECO:0000259" key="7">
    <source>
        <dbReference type="PROSITE" id="PS50048"/>
    </source>
</evidence>
<keyword evidence="1" id="KW-0479">Metal-binding</keyword>
<dbReference type="RefSeq" id="XP_023625317.1">
    <property type="nucleotide sequence ID" value="XM_023769549.1"/>
</dbReference>
<dbReference type="GO" id="GO:0008270">
    <property type="term" value="F:zinc ion binding"/>
    <property type="evidence" value="ECO:0007669"/>
    <property type="project" value="InterPro"/>
</dbReference>
<gene>
    <name evidence="8" type="ORF">RCC_04272</name>
</gene>
<dbReference type="SUPFAM" id="SSF57701">
    <property type="entry name" value="Zn2/Cys6 DNA-binding domain"/>
    <property type="match status" value="1"/>
</dbReference>
<dbReference type="GO" id="GO:0000981">
    <property type="term" value="F:DNA-binding transcription factor activity, RNA polymerase II-specific"/>
    <property type="evidence" value="ECO:0007669"/>
    <property type="project" value="InterPro"/>
</dbReference>
<name>A0A2D3V198_9PEZI</name>
<dbReference type="Pfam" id="PF11951">
    <property type="entry name" value="Fungal_trans_2"/>
    <property type="match status" value="1"/>
</dbReference>
<evidence type="ECO:0000256" key="1">
    <source>
        <dbReference type="ARBA" id="ARBA00022723"/>
    </source>
</evidence>
<protein>
    <recommendedName>
        <fullName evidence="7">Zn(2)-C6 fungal-type domain-containing protein</fullName>
    </recommendedName>
</protein>
<dbReference type="PROSITE" id="PS00463">
    <property type="entry name" value="ZN2_CY6_FUNGAL_1"/>
    <property type="match status" value="1"/>
</dbReference>
<dbReference type="GO" id="GO:0003677">
    <property type="term" value="F:DNA binding"/>
    <property type="evidence" value="ECO:0007669"/>
    <property type="project" value="UniProtKB-KW"/>
</dbReference>
<keyword evidence="6" id="KW-0539">Nucleus</keyword>
<proteinExistence type="predicted"/>
<evidence type="ECO:0000256" key="4">
    <source>
        <dbReference type="ARBA" id="ARBA00023125"/>
    </source>
</evidence>
<dbReference type="PANTHER" id="PTHR36206:SF13">
    <property type="entry name" value="TRANSCRIPTIONAL REGULATORY PROTEIN MOC3"/>
    <property type="match status" value="1"/>
</dbReference>
<dbReference type="OrthoDB" id="2593732at2759"/>
<keyword evidence="2" id="KW-0862">Zinc</keyword>
<evidence type="ECO:0000313" key="8">
    <source>
        <dbReference type="EMBL" id="CZT18427.1"/>
    </source>
</evidence>
<accession>A0A2D3V198</accession>
<sequence>MALSYADGKRRVRVLHEKSRAGCITCKQRRVKCDEAQPICQRCSKGSRECSYATPSGNPTFRGFRHIMFVQKQLRSPIVVSDETNRSVEYFCLKGLPILRSCQPSLLWQFLANRLLDAQQPSIRGIAAALGAQQRLADQKKTSASQTEIISQQASSMYTKAIICLQRSINDGRHGQEPHVPLACLLLVILESMRGSSTSLLVHLESGFRIAGTIQGKSAETVEVARILRQYAVDATVFDALSHSAQSVQALVAGCSQPDYSSDPLAQTVELVLHLTRAIMYAPESASFDITYEPIPSTVLYALRPQQQAIEKALNEKLASPEPMGECKMAAYGFAKAQCLMAKIYIDLLWTGRQVDFDNAIGLFQEVCDILETSLRLMDSLIDGGTPTNTRAAFSVGVSAQPALMLLIQQCRDRHVRQRAMKLLDQCPQYHGVRDTVLVKAICHAIITFEENGIERGTDFIPESHRVHHYRLIGSGDEPGGFQAVKLFCSNPGGEGLIAYDVPLDMS</sequence>
<evidence type="ECO:0000256" key="2">
    <source>
        <dbReference type="ARBA" id="ARBA00022833"/>
    </source>
</evidence>
<dbReference type="Proteomes" id="UP000225277">
    <property type="component" value="Unassembled WGS sequence"/>
</dbReference>
<dbReference type="Gene3D" id="4.10.240.10">
    <property type="entry name" value="Zn(2)-C6 fungal-type DNA-binding domain"/>
    <property type="match status" value="1"/>
</dbReference>
<dbReference type="InterPro" id="IPR001138">
    <property type="entry name" value="Zn2Cys6_DnaBD"/>
</dbReference>
<evidence type="ECO:0000256" key="3">
    <source>
        <dbReference type="ARBA" id="ARBA00023015"/>
    </source>
</evidence>
<keyword evidence="5" id="KW-0804">Transcription</keyword>
<dbReference type="EMBL" id="FJUY01000005">
    <property type="protein sequence ID" value="CZT18427.1"/>
    <property type="molecule type" value="Genomic_DNA"/>
</dbReference>
<evidence type="ECO:0000256" key="5">
    <source>
        <dbReference type="ARBA" id="ARBA00023163"/>
    </source>
</evidence>
<keyword evidence="9" id="KW-1185">Reference proteome</keyword>
<dbReference type="AlphaFoldDB" id="A0A2D3V198"/>
<dbReference type="SMART" id="SM00066">
    <property type="entry name" value="GAL4"/>
    <property type="match status" value="1"/>
</dbReference>
<dbReference type="PANTHER" id="PTHR36206">
    <property type="entry name" value="ASPERCRYPTIN BIOSYNTHESIS CLUSTER-SPECIFIC TRANSCRIPTION REGULATOR ATNN-RELATED"/>
    <property type="match status" value="1"/>
</dbReference>
<dbReference type="InterPro" id="IPR052360">
    <property type="entry name" value="Transcr_Regulatory_Proteins"/>
</dbReference>
<evidence type="ECO:0000313" key="9">
    <source>
        <dbReference type="Proteomes" id="UP000225277"/>
    </source>
</evidence>
<dbReference type="PROSITE" id="PS50048">
    <property type="entry name" value="ZN2_CY6_FUNGAL_2"/>
    <property type="match status" value="1"/>
</dbReference>
<reference evidence="8 9" key="1">
    <citation type="submission" date="2016-03" db="EMBL/GenBank/DDBJ databases">
        <authorList>
            <person name="Ploux O."/>
        </authorList>
    </citation>
    <scope>NUCLEOTIDE SEQUENCE [LARGE SCALE GENOMIC DNA]</scope>
    <source>
        <strain evidence="8 9">URUG2</strain>
    </source>
</reference>
<dbReference type="InterPro" id="IPR036864">
    <property type="entry name" value="Zn2-C6_fun-type_DNA-bd_sf"/>
</dbReference>
<dbReference type="CDD" id="cd00067">
    <property type="entry name" value="GAL4"/>
    <property type="match status" value="1"/>
</dbReference>
<dbReference type="InterPro" id="IPR021858">
    <property type="entry name" value="Fun_TF"/>
</dbReference>